<protein>
    <recommendedName>
        <fullName evidence="3">BZIP domain-containing protein</fullName>
    </recommendedName>
</protein>
<dbReference type="PROSITE" id="PS50217">
    <property type="entry name" value="BZIP"/>
    <property type="match status" value="1"/>
</dbReference>
<evidence type="ECO:0000313" key="4">
    <source>
        <dbReference type="EMBL" id="KAF7490570.1"/>
    </source>
</evidence>
<feature type="domain" description="BZIP" evidence="3">
    <location>
        <begin position="223"/>
        <end position="277"/>
    </location>
</feature>
<keyword evidence="6" id="KW-1185">Reference proteome</keyword>
<dbReference type="InterPro" id="IPR004827">
    <property type="entry name" value="bZIP"/>
</dbReference>
<dbReference type="OrthoDB" id="5847285at2759"/>
<dbReference type="SUPFAM" id="SSF57959">
    <property type="entry name" value="Leucine zipper domain"/>
    <property type="match status" value="1"/>
</dbReference>
<dbReference type="Gene3D" id="1.20.5.170">
    <property type="match status" value="1"/>
</dbReference>
<dbReference type="GO" id="GO:0003700">
    <property type="term" value="F:DNA-binding transcription factor activity"/>
    <property type="evidence" value="ECO:0007669"/>
    <property type="project" value="InterPro"/>
</dbReference>
<reference evidence="5" key="3">
    <citation type="submission" date="2022-06" db="UniProtKB">
        <authorList>
            <consortium name="EnsemblMetazoa"/>
        </authorList>
    </citation>
    <scope>IDENTIFICATION</scope>
</reference>
<dbReference type="AlphaFoldDB" id="A0A834R511"/>
<evidence type="ECO:0000256" key="1">
    <source>
        <dbReference type="SAM" id="Coils"/>
    </source>
</evidence>
<sequence length="307" mass="35703">MEDYHQHNYQTSGLIINQYLDGSNSDAYSHPFFNSSPNNFANNPDFYASPGLNDADSCSQTFGIEHSLLTTNYESDSYHLLHLKSLPPAIENEHQLLHPVSDPLPFLRDIDIDEVLNEIENEQHLPQEKNFYQWLDKIENKSFDFDFAPLDNQLSLEQYPQDFNQTHCKNIYNFKRKNSIDSSECSSDSFFETSSQSSSSSTTSATVKSIPKKRNRRSKHSKEERITRKKHQNRKAASKYRSKIKVQGEEFESILEQLEQRNKELMVTLGKIQTEFDVILPLAKASFQFDHTRRQQLAQLINRLEQN</sequence>
<dbReference type="InterPro" id="IPR046347">
    <property type="entry name" value="bZIP_sf"/>
</dbReference>
<evidence type="ECO:0000313" key="5">
    <source>
        <dbReference type="EnsemblMetazoa" id="KAF7490570.1"/>
    </source>
</evidence>
<feature type="compositionally biased region" description="Basic residues" evidence="2">
    <location>
        <begin position="227"/>
        <end position="239"/>
    </location>
</feature>
<reference evidence="6" key="1">
    <citation type="journal article" date="2020" name="PLoS Negl. Trop. Dis.">
        <title>High-quality nuclear genome for Sarcoptes scabiei-A critical resource for a neglected parasite.</title>
        <authorList>
            <person name="Korhonen P.K."/>
            <person name="Gasser R.B."/>
            <person name="Ma G."/>
            <person name="Wang T."/>
            <person name="Stroehlein A.J."/>
            <person name="Young N.D."/>
            <person name="Ang C.S."/>
            <person name="Fernando D.D."/>
            <person name="Lu H.C."/>
            <person name="Taylor S."/>
            <person name="Reynolds S.L."/>
            <person name="Mofiz E."/>
            <person name="Najaraj S.H."/>
            <person name="Gowda H."/>
            <person name="Madugundu A."/>
            <person name="Renuse S."/>
            <person name="Holt D."/>
            <person name="Pandey A."/>
            <person name="Papenfuss A.T."/>
            <person name="Fischer K."/>
        </authorList>
    </citation>
    <scope>NUCLEOTIDE SEQUENCE [LARGE SCALE GENOMIC DNA]</scope>
</reference>
<feature type="region of interest" description="Disordered" evidence="2">
    <location>
        <begin position="191"/>
        <end position="239"/>
    </location>
</feature>
<reference evidence="4" key="2">
    <citation type="submission" date="2020-01" db="EMBL/GenBank/DDBJ databases">
        <authorList>
            <person name="Korhonen P.K.K."/>
            <person name="Guangxu M.G."/>
            <person name="Wang T.W."/>
            <person name="Stroehlein A.J.S."/>
            <person name="Young N.D."/>
            <person name="Ang C.-S.A."/>
            <person name="Fernando D.W.F."/>
            <person name="Lu H.L."/>
            <person name="Taylor S.T."/>
            <person name="Ehtesham M.E.M."/>
            <person name="Najaraj S.H.N."/>
            <person name="Harsha G.H.G."/>
            <person name="Madugundu A.M."/>
            <person name="Renuse S.R."/>
            <person name="Holt D.H."/>
            <person name="Pandey A.P."/>
            <person name="Papenfuss A.P."/>
            <person name="Gasser R.B.G."/>
            <person name="Fischer K.F."/>
        </authorList>
    </citation>
    <scope>NUCLEOTIDE SEQUENCE</scope>
    <source>
        <strain evidence="4">SSS_KF_BRIS2020</strain>
    </source>
</reference>
<gene>
    <name evidence="4" type="ORF">SSS_7139</name>
</gene>
<evidence type="ECO:0000256" key="2">
    <source>
        <dbReference type="SAM" id="MobiDB-lite"/>
    </source>
</evidence>
<dbReference type="Proteomes" id="UP000070412">
    <property type="component" value="Unassembled WGS sequence"/>
</dbReference>
<accession>A0A834R511</accession>
<organism evidence="4">
    <name type="scientific">Sarcoptes scabiei</name>
    <name type="common">Itch mite</name>
    <name type="synonym">Acarus scabiei</name>
    <dbReference type="NCBI Taxonomy" id="52283"/>
    <lineage>
        <taxon>Eukaryota</taxon>
        <taxon>Metazoa</taxon>
        <taxon>Ecdysozoa</taxon>
        <taxon>Arthropoda</taxon>
        <taxon>Chelicerata</taxon>
        <taxon>Arachnida</taxon>
        <taxon>Acari</taxon>
        <taxon>Acariformes</taxon>
        <taxon>Sarcoptiformes</taxon>
        <taxon>Astigmata</taxon>
        <taxon>Psoroptidia</taxon>
        <taxon>Sarcoptoidea</taxon>
        <taxon>Sarcoptidae</taxon>
        <taxon>Sarcoptinae</taxon>
        <taxon>Sarcoptes</taxon>
    </lineage>
</organism>
<feature type="compositionally biased region" description="Basic residues" evidence="2">
    <location>
        <begin position="210"/>
        <end position="220"/>
    </location>
</feature>
<evidence type="ECO:0000313" key="6">
    <source>
        <dbReference type="Proteomes" id="UP000070412"/>
    </source>
</evidence>
<evidence type="ECO:0000259" key="3">
    <source>
        <dbReference type="PROSITE" id="PS50217"/>
    </source>
</evidence>
<dbReference type="EnsemblMetazoa" id="SSS_7139s_mrna">
    <property type="protein sequence ID" value="KAF7490570.1"/>
    <property type="gene ID" value="SSS_7139"/>
</dbReference>
<name>A0A834R511_SARSC</name>
<dbReference type="EMBL" id="WVUK01000062">
    <property type="protein sequence ID" value="KAF7490570.1"/>
    <property type="molecule type" value="Genomic_DNA"/>
</dbReference>
<feature type="compositionally biased region" description="Low complexity" evidence="2">
    <location>
        <begin position="191"/>
        <end position="204"/>
    </location>
</feature>
<feature type="coiled-coil region" evidence="1">
    <location>
        <begin position="248"/>
        <end position="275"/>
    </location>
</feature>
<keyword evidence="1" id="KW-0175">Coiled coil</keyword>
<proteinExistence type="predicted"/>